<dbReference type="InterPro" id="IPR000537">
    <property type="entry name" value="UbiA_prenyltransferase"/>
</dbReference>
<dbReference type="Proteomes" id="UP000215127">
    <property type="component" value="Chromosome 3"/>
</dbReference>
<keyword evidence="7 8" id="KW-0472">Membrane</keyword>
<feature type="transmembrane region" description="Helical" evidence="8">
    <location>
        <begin position="245"/>
        <end position="267"/>
    </location>
</feature>
<dbReference type="InterPro" id="IPR039653">
    <property type="entry name" value="Prenyltransferase"/>
</dbReference>
<dbReference type="Gene3D" id="1.20.120.1780">
    <property type="entry name" value="UbiA prenyltransferase"/>
    <property type="match status" value="1"/>
</dbReference>
<sequence>MSVKGSSHAKVGSRLKMYFTKMSGFEDAANPRPPTAIRHADAPQLRQEPVPSAQGPPAPQEKGSLVGILKFVPGSAIPYAQLVRLHKPIGFAIVYLPYVIGVLYASAVAPAPVPLSVVLNRAWIFCIGSTLLRSAGCTWDDIVDVDLDRRVERCATRPMVRGAVSRANALCFLAVLTILGLGPLALLPWTCTIDAGVIVTMSTIYPFMKRFNNYAQVILGLTIGFAIIMTMHALEVDPLSKDCRVSTVCLWFAITIMMMLYDVVYAAQDTIDDVAAGVKGMAVRFRSSLKTLIFAMVSSIIGLLAMCGMCSRLGVGYYIVTVGGTGGSLVTMVTAMDLAVPQSCHKYCGGAYMLTCISMIIGFGAEYFQRV</sequence>
<dbReference type="InterPro" id="IPR044878">
    <property type="entry name" value="UbiA_sf"/>
</dbReference>
<feature type="transmembrane region" description="Helical" evidence="8">
    <location>
        <begin position="315"/>
        <end position="335"/>
    </location>
</feature>
<feature type="transmembrane region" description="Helical" evidence="8">
    <location>
        <begin position="163"/>
        <end position="181"/>
    </location>
</feature>
<evidence type="ECO:0000313" key="9">
    <source>
        <dbReference type="EMBL" id="SMQ49381.1"/>
    </source>
</evidence>
<dbReference type="PANTHER" id="PTHR11048:SF39">
    <property type="entry name" value="POLYPRENYL TRANSFERASE AUSN"/>
    <property type="match status" value="1"/>
</dbReference>
<keyword evidence="4" id="KW-0808">Transferase</keyword>
<evidence type="ECO:0000313" key="10">
    <source>
        <dbReference type="Proteomes" id="UP000215127"/>
    </source>
</evidence>
<evidence type="ECO:0000256" key="7">
    <source>
        <dbReference type="ARBA" id="ARBA00023136"/>
    </source>
</evidence>
<dbReference type="AlphaFoldDB" id="A0A1X7RQA0"/>
<dbReference type="GO" id="GO:0005743">
    <property type="term" value="C:mitochondrial inner membrane"/>
    <property type="evidence" value="ECO:0007669"/>
    <property type="project" value="TreeGrafter"/>
</dbReference>
<dbReference type="Gene3D" id="1.10.357.140">
    <property type="entry name" value="UbiA prenyltransferase"/>
    <property type="match status" value="1"/>
</dbReference>
<dbReference type="Pfam" id="PF01040">
    <property type="entry name" value="UbiA"/>
    <property type="match status" value="1"/>
</dbReference>
<proteinExistence type="inferred from homology"/>
<comment type="pathway">
    <text evidence="2">Secondary metabolite biosynthesis; terpenoid biosynthesis.</text>
</comment>
<evidence type="ECO:0000256" key="4">
    <source>
        <dbReference type="ARBA" id="ARBA00022679"/>
    </source>
</evidence>
<dbReference type="FunFam" id="1.10.357.140:FF:000008">
    <property type="entry name" value="4-hydroxybenzoate octaprenyltransferase"/>
    <property type="match status" value="1"/>
</dbReference>
<protein>
    <submittedName>
        <fullName evidence="9">Uncharacterized protein</fullName>
    </submittedName>
</protein>
<dbReference type="STRING" id="1276538.A0A1X7RQA0"/>
<comment type="subcellular location">
    <subcellularLocation>
        <location evidence="1">Membrane</location>
        <topology evidence="1">Multi-pass membrane protein</topology>
    </subcellularLocation>
</comment>
<evidence type="ECO:0000256" key="3">
    <source>
        <dbReference type="ARBA" id="ARBA00005985"/>
    </source>
</evidence>
<keyword evidence="10" id="KW-1185">Reference proteome</keyword>
<feature type="transmembrane region" description="Helical" evidence="8">
    <location>
        <begin position="347"/>
        <end position="368"/>
    </location>
</feature>
<gene>
    <name evidence="9" type="ORF">ZT3D7_G4532</name>
</gene>
<evidence type="ECO:0000256" key="6">
    <source>
        <dbReference type="ARBA" id="ARBA00022989"/>
    </source>
</evidence>
<organism evidence="9 10">
    <name type="scientific">Zymoseptoria tritici (strain ST99CH_3D7)</name>
    <dbReference type="NCBI Taxonomy" id="1276538"/>
    <lineage>
        <taxon>Eukaryota</taxon>
        <taxon>Fungi</taxon>
        <taxon>Dikarya</taxon>
        <taxon>Ascomycota</taxon>
        <taxon>Pezizomycotina</taxon>
        <taxon>Dothideomycetes</taxon>
        <taxon>Dothideomycetidae</taxon>
        <taxon>Mycosphaerellales</taxon>
        <taxon>Mycosphaerellaceae</taxon>
        <taxon>Zymoseptoria</taxon>
    </lineage>
</organism>
<evidence type="ECO:0000256" key="2">
    <source>
        <dbReference type="ARBA" id="ARBA00004721"/>
    </source>
</evidence>
<feature type="transmembrane region" description="Helical" evidence="8">
    <location>
        <begin position="89"/>
        <end position="110"/>
    </location>
</feature>
<keyword evidence="6 8" id="KW-1133">Transmembrane helix</keyword>
<name>A0A1X7RQA0_ZYMT9</name>
<dbReference type="GO" id="GO:0008412">
    <property type="term" value="F:4-hydroxybenzoate polyprenyltransferase activity"/>
    <property type="evidence" value="ECO:0007669"/>
    <property type="project" value="TreeGrafter"/>
</dbReference>
<dbReference type="PANTHER" id="PTHR11048">
    <property type="entry name" value="PRENYLTRANSFERASES"/>
    <property type="match status" value="1"/>
</dbReference>
<comment type="similarity">
    <text evidence="3">Belongs to the UbiA prenyltransferase family.</text>
</comment>
<evidence type="ECO:0000256" key="5">
    <source>
        <dbReference type="ARBA" id="ARBA00022692"/>
    </source>
</evidence>
<reference evidence="9 10" key="1">
    <citation type="submission" date="2016-06" db="EMBL/GenBank/DDBJ databases">
        <authorList>
            <person name="Kjaerup R.B."/>
            <person name="Dalgaard T.S."/>
            <person name="Juul-Madsen H.R."/>
        </authorList>
    </citation>
    <scope>NUCLEOTIDE SEQUENCE [LARGE SCALE GENOMIC DNA]</scope>
</reference>
<dbReference type="GO" id="GO:0006744">
    <property type="term" value="P:ubiquinone biosynthetic process"/>
    <property type="evidence" value="ECO:0007669"/>
    <property type="project" value="TreeGrafter"/>
</dbReference>
<feature type="transmembrane region" description="Helical" evidence="8">
    <location>
        <begin position="214"/>
        <end position="233"/>
    </location>
</feature>
<dbReference type="CDD" id="cd13959">
    <property type="entry name" value="PT_UbiA_COQ2"/>
    <property type="match status" value="1"/>
</dbReference>
<accession>A0A1X7RQA0</accession>
<dbReference type="EMBL" id="LT853694">
    <property type="protein sequence ID" value="SMQ49381.1"/>
    <property type="molecule type" value="Genomic_DNA"/>
</dbReference>
<evidence type="ECO:0000256" key="1">
    <source>
        <dbReference type="ARBA" id="ARBA00004141"/>
    </source>
</evidence>
<keyword evidence="5 8" id="KW-0812">Transmembrane</keyword>
<evidence type="ECO:0000256" key="8">
    <source>
        <dbReference type="SAM" id="Phobius"/>
    </source>
</evidence>
<feature type="transmembrane region" description="Helical" evidence="8">
    <location>
        <begin position="288"/>
        <end position="309"/>
    </location>
</feature>